<reference evidence="3" key="1">
    <citation type="submission" date="2022-08" db="EMBL/GenBank/DDBJ databases">
        <authorList>
            <person name="Deng Y."/>
            <person name="Han X.-F."/>
            <person name="Zhang Y.-Q."/>
        </authorList>
    </citation>
    <scope>NUCLEOTIDE SEQUENCE</scope>
    <source>
        <strain evidence="3">CPCC 203407</strain>
    </source>
</reference>
<accession>A0AA41XJN9</accession>
<dbReference type="PIRSF" id="PIRSF016578">
    <property type="entry name" value="HsaA"/>
    <property type="match status" value="1"/>
</dbReference>
<dbReference type="SUPFAM" id="SSF56645">
    <property type="entry name" value="Acyl-CoA dehydrogenase NM domain-like"/>
    <property type="match status" value="1"/>
</dbReference>
<dbReference type="Proteomes" id="UP001165587">
    <property type="component" value="Unassembled WGS sequence"/>
</dbReference>
<name>A0AA41XJN9_9MICO</name>
<dbReference type="AlphaFoldDB" id="A0AA41XJN9"/>
<dbReference type="EMBL" id="JANLCK010000011">
    <property type="protein sequence ID" value="MCS5727465.1"/>
    <property type="molecule type" value="Genomic_DNA"/>
</dbReference>
<dbReference type="InterPro" id="IPR036250">
    <property type="entry name" value="AcylCo_DH-like_C"/>
</dbReference>
<dbReference type="Gene3D" id="1.10.540.10">
    <property type="entry name" value="Acyl-CoA dehydrogenase/oxidase, N-terminal domain"/>
    <property type="match status" value="1"/>
</dbReference>
<dbReference type="InterPro" id="IPR037069">
    <property type="entry name" value="AcylCoA_DH/ox_N_sf"/>
</dbReference>
<evidence type="ECO:0000259" key="2">
    <source>
        <dbReference type="Pfam" id="PF08028"/>
    </source>
</evidence>
<comment type="caution">
    <text evidence="3">The sequence shown here is derived from an EMBL/GenBank/DDBJ whole genome shotgun (WGS) entry which is preliminary data.</text>
</comment>
<sequence length="418" mass="45856">MTESLYAPPIPSATAAAASVSQPDADGLVRTAAALRPLMREKQTEHEALGGYGREVHEAFLEAGFYRILQPRRFGGLELGLDAFMRVGIEISRGDPGVGWAFILGAGHAFHVGSFYSEEGQAELFGGGDFIAPSRTVPSGRGEKVDGGYRLSGTWDYCSGSMWSTHALVVAPTFDGERMIGMRMYAIPRSDYEILDDWGGDTTIGMQASSSNSIRVAGAFVPEHLSIVYEFREHELGESGTVGFGLHGAAEYVGRTMTFFNAELIATQIGAAWAALDEFEELMTSKKASFPPRGPRLDTPEYHRWFGKVLALTDAAEALLLAGTRQYIALAQRWIDTREEFTPEQDARLRAVLQQAARLADQAVDLAFTTAGTTSAKKGSRLQKYFRDVSMYRTHIAAQWDVTYSSESRFHFGQPLTF</sequence>
<dbReference type="InterPro" id="IPR013107">
    <property type="entry name" value="Acyl-CoA_DH_C"/>
</dbReference>
<dbReference type="Gene3D" id="1.20.140.10">
    <property type="entry name" value="Butyryl-CoA Dehydrogenase, subunit A, domain 3"/>
    <property type="match status" value="1"/>
</dbReference>
<protein>
    <recommendedName>
        <fullName evidence="2">Acyl-CoA dehydrogenase C-terminal domain-containing protein</fullName>
    </recommendedName>
</protein>
<dbReference type="Gene3D" id="2.40.110.10">
    <property type="entry name" value="Butyryl-CoA Dehydrogenase, subunit A, domain 2"/>
    <property type="match status" value="1"/>
</dbReference>
<keyword evidence="1" id="KW-0560">Oxidoreductase</keyword>
<evidence type="ECO:0000313" key="4">
    <source>
        <dbReference type="Proteomes" id="UP001165587"/>
    </source>
</evidence>
<proteinExistence type="predicted"/>
<dbReference type="InterPro" id="IPR009100">
    <property type="entry name" value="AcylCoA_DH/oxidase_NM_dom_sf"/>
</dbReference>
<dbReference type="GO" id="GO:0016627">
    <property type="term" value="F:oxidoreductase activity, acting on the CH-CH group of donors"/>
    <property type="evidence" value="ECO:0007669"/>
    <property type="project" value="InterPro"/>
</dbReference>
<evidence type="ECO:0000313" key="3">
    <source>
        <dbReference type="EMBL" id="MCS5727465.1"/>
    </source>
</evidence>
<organism evidence="3 4">
    <name type="scientific">Herbiconiux oxytropis</name>
    <dbReference type="NCBI Taxonomy" id="2970915"/>
    <lineage>
        <taxon>Bacteria</taxon>
        <taxon>Bacillati</taxon>
        <taxon>Actinomycetota</taxon>
        <taxon>Actinomycetes</taxon>
        <taxon>Micrococcales</taxon>
        <taxon>Microbacteriaceae</taxon>
        <taxon>Herbiconiux</taxon>
    </lineage>
</organism>
<evidence type="ECO:0000256" key="1">
    <source>
        <dbReference type="ARBA" id="ARBA00023002"/>
    </source>
</evidence>
<dbReference type="RefSeq" id="WP_259530456.1">
    <property type="nucleotide sequence ID" value="NZ_JANLCK010000011.1"/>
</dbReference>
<dbReference type="InterPro" id="IPR046373">
    <property type="entry name" value="Acyl-CoA_Oxase/DH_mid-dom_sf"/>
</dbReference>
<dbReference type="Pfam" id="PF08028">
    <property type="entry name" value="Acyl-CoA_dh_2"/>
    <property type="match status" value="1"/>
</dbReference>
<keyword evidence="4" id="KW-1185">Reference proteome</keyword>
<dbReference type="GO" id="GO:0050660">
    <property type="term" value="F:flavin adenine dinucleotide binding"/>
    <property type="evidence" value="ECO:0007669"/>
    <property type="project" value="InterPro"/>
</dbReference>
<dbReference type="SUPFAM" id="SSF47203">
    <property type="entry name" value="Acyl-CoA dehydrogenase C-terminal domain-like"/>
    <property type="match status" value="1"/>
</dbReference>
<gene>
    <name evidence="3" type="ORF">N1028_16335</name>
</gene>
<feature type="domain" description="Acyl-CoA dehydrogenase C-terminal" evidence="2">
    <location>
        <begin position="266"/>
        <end position="399"/>
    </location>
</feature>